<organism evidence="5 6">
    <name type="scientific">Somion occarium</name>
    <dbReference type="NCBI Taxonomy" id="3059160"/>
    <lineage>
        <taxon>Eukaryota</taxon>
        <taxon>Fungi</taxon>
        <taxon>Dikarya</taxon>
        <taxon>Basidiomycota</taxon>
        <taxon>Agaricomycotina</taxon>
        <taxon>Agaricomycetes</taxon>
        <taxon>Polyporales</taxon>
        <taxon>Cerrenaceae</taxon>
        <taxon>Somion</taxon>
    </lineage>
</organism>
<feature type="region of interest" description="Disordered" evidence="2">
    <location>
        <begin position="88"/>
        <end position="107"/>
    </location>
</feature>
<name>A0ABP1DZR7_9APHY</name>
<gene>
    <name evidence="5" type="ORF">GFSPODELE1_LOCUS9258</name>
</gene>
<feature type="region of interest" description="Disordered" evidence="2">
    <location>
        <begin position="1"/>
        <end position="59"/>
    </location>
</feature>
<dbReference type="PANTHER" id="PTHR12072">
    <property type="entry name" value="CWF19, CELL CYCLE CONTROL PROTEIN"/>
    <property type="match status" value="1"/>
</dbReference>
<evidence type="ECO:0000259" key="4">
    <source>
        <dbReference type="Pfam" id="PF04677"/>
    </source>
</evidence>
<feature type="region of interest" description="Disordered" evidence="2">
    <location>
        <begin position="249"/>
        <end position="383"/>
    </location>
</feature>
<protein>
    <submittedName>
        <fullName evidence="5">Uncharacterized protein</fullName>
    </submittedName>
</protein>
<feature type="region of interest" description="Disordered" evidence="2">
    <location>
        <begin position="399"/>
        <end position="476"/>
    </location>
</feature>
<feature type="domain" description="Cwf19-like C-terminal" evidence="4">
    <location>
        <begin position="550"/>
        <end position="674"/>
    </location>
</feature>
<feature type="compositionally biased region" description="Basic and acidic residues" evidence="2">
    <location>
        <begin position="196"/>
        <end position="212"/>
    </location>
</feature>
<dbReference type="Pfam" id="PF04677">
    <property type="entry name" value="CwfJ_C_1"/>
    <property type="match status" value="1"/>
</dbReference>
<reference evidence="6" key="1">
    <citation type="submission" date="2024-04" db="EMBL/GenBank/DDBJ databases">
        <authorList>
            <person name="Shaw F."/>
            <person name="Minotto A."/>
        </authorList>
    </citation>
    <scope>NUCLEOTIDE SEQUENCE [LARGE SCALE GENOMIC DNA]</scope>
</reference>
<dbReference type="Gene3D" id="3.30.428.10">
    <property type="entry name" value="HIT-like"/>
    <property type="match status" value="1"/>
</dbReference>
<accession>A0ABP1DZR7</accession>
<comment type="similarity">
    <text evidence="1">Belongs to the CWF19 family.</text>
</comment>
<dbReference type="EMBL" id="OZ037950">
    <property type="protein sequence ID" value="CAL1713330.1"/>
    <property type="molecule type" value="Genomic_DNA"/>
</dbReference>
<dbReference type="PANTHER" id="PTHR12072:SF5">
    <property type="entry name" value="CWF19-LIKE PROTEIN 2"/>
    <property type="match status" value="1"/>
</dbReference>
<keyword evidence="6" id="KW-1185">Reference proteome</keyword>
<dbReference type="InterPro" id="IPR036265">
    <property type="entry name" value="HIT-like_sf"/>
</dbReference>
<feature type="compositionally biased region" description="Basic and acidic residues" evidence="2">
    <location>
        <begin position="274"/>
        <end position="293"/>
    </location>
</feature>
<dbReference type="InterPro" id="IPR040194">
    <property type="entry name" value="Cwf19-like"/>
</dbReference>
<feature type="compositionally biased region" description="Basic and acidic residues" evidence="2">
    <location>
        <begin position="1"/>
        <end position="22"/>
    </location>
</feature>
<evidence type="ECO:0000259" key="3">
    <source>
        <dbReference type="Pfam" id="PF04676"/>
    </source>
</evidence>
<evidence type="ECO:0000313" key="5">
    <source>
        <dbReference type="EMBL" id="CAL1713330.1"/>
    </source>
</evidence>
<evidence type="ECO:0000256" key="1">
    <source>
        <dbReference type="ARBA" id="ARBA00006795"/>
    </source>
</evidence>
<dbReference type="InterPro" id="IPR006768">
    <property type="entry name" value="Cwf19-like_C_dom-1"/>
</dbReference>
<proteinExistence type="inferred from homology"/>
<dbReference type="Proteomes" id="UP001497453">
    <property type="component" value="Chromosome 7"/>
</dbReference>
<evidence type="ECO:0000313" key="6">
    <source>
        <dbReference type="Proteomes" id="UP001497453"/>
    </source>
</evidence>
<dbReference type="Pfam" id="PF04676">
    <property type="entry name" value="CwfJ_C_2"/>
    <property type="match status" value="1"/>
</dbReference>
<sequence length="804" mass="90773">MEHSTKPSSSKHDRAHKGEREHHSKKRHNSERDAEPSKKRKRKDHKVEPALHIVDQASDDNEVWEEKNIDMEGEEVLAQYIPTAESLKLTSRSISEPSDPPLPPPTTLQTYLKRDEWMLDPTAMDVVPEIGSRIPPGTPGDEAMADTRDVAAPAKSLPAGTDFFSSLGTELRKKPPINTPDLDKPKFSSKELNTSLRDEKPMEETPTTERKIVPGGPGSQWRMMKLRRVYETAEEEGKSVEEVAIDRFNSLEAFEEAKEERRILDERGGRRHEPRSSGKKERGREPEGERRYMFTDVAQSGASSRSSSFRRPDIGDSMPSTPTPSRFPVPANGRGSSLKPATQTGSAGAGPSGVSHTPIPSVMTPTHALPGPSKPRALSPSSLNKLQAKVLRAKLMGVPNASELEREYEEEVRKSHGEGEEGEGPATRVEVLPTLDVRGRLYDVGQGKEDAPLPPGNRKRKEKVETREPGTGELVRINPDDDSVTLGELLREERFGAGAADQKNLDAEYARAVATDGGFENDLDYIDENLDMLARKKMRSDAMKRQFAINDYKRTQQALATCPFCFGEDDSPPKAPVVAMGTRVYLSCTLHEELVEGHCLIVPIQHHLAMLEGDDDVWDEVRNFMKCLMRMFAEQDKGIIFYETVISFKWQKHTVIECVPVSWSKFEELPAYFRESILMTEGEWTQHRKLIDFSDRPGGFRRAMVPNLPYFMVQFDYKGENGYGHVIEGTDKPVDEDDARVDENMDGADFPRYFAAEIIGNLMDMEPRRWRRPRKIDFHHNKDRVAKFKIMYDKFDWTGMIGKS</sequence>
<evidence type="ECO:0000256" key="2">
    <source>
        <dbReference type="SAM" id="MobiDB-lite"/>
    </source>
</evidence>
<feature type="compositionally biased region" description="Basic and acidic residues" evidence="2">
    <location>
        <begin position="437"/>
        <end position="451"/>
    </location>
</feature>
<feature type="region of interest" description="Disordered" evidence="2">
    <location>
        <begin position="166"/>
        <end position="219"/>
    </location>
</feature>
<dbReference type="InterPro" id="IPR006767">
    <property type="entry name" value="Cwf19-like_C_dom-2"/>
</dbReference>
<feature type="compositionally biased region" description="Basic and acidic residues" evidence="2">
    <location>
        <begin position="255"/>
        <end position="268"/>
    </location>
</feature>
<feature type="domain" description="Cwf19-like protein C-terminal" evidence="3">
    <location>
        <begin position="683"/>
        <end position="798"/>
    </location>
</feature>